<organism evidence="7 8">
    <name type="scientific">Clydaea vesicula</name>
    <dbReference type="NCBI Taxonomy" id="447962"/>
    <lineage>
        <taxon>Eukaryota</taxon>
        <taxon>Fungi</taxon>
        <taxon>Fungi incertae sedis</taxon>
        <taxon>Chytridiomycota</taxon>
        <taxon>Chytridiomycota incertae sedis</taxon>
        <taxon>Chytridiomycetes</taxon>
        <taxon>Lobulomycetales</taxon>
        <taxon>Lobulomycetaceae</taxon>
        <taxon>Clydaea</taxon>
    </lineage>
</organism>
<proteinExistence type="predicted"/>
<dbReference type="InterPro" id="IPR002893">
    <property type="entry name" value="Znf_MYND"/>
</dbReference>
<keyword evidence="8" id="KW-1185">Reference proteome</keyword>
<keyword evidence="2 4" id="KW-0863">Zinc-finger</keyword>
<dbReference type="GO" id="GO:0005634">
    <property type="term" value="C:nucleus"/>
    <property type="evidence" value="ECO:0007669"/>
    <property type="project" value="TreeGrafter"/>
</dbReference>
<evidence type="ECO:0000256" key="1">
    <source>
        <dbReference type="ARBA" id="ARBA00022723"/>
    </source>
</evidence>
<dbReference type="Gene3D" id="6.10.140.2220">
    <property type="match status" value="1"/>
</dbReference>
<accession>A0AAD5TZB2</accession>
<dbReference type="EMBL" id="JADGJW010000673">
    <property type="protein sequence ID" value="KAJ3213827.1"/>
    <property type="molecule type" value="Genomic_DNA"/>
</dbReference>
<dbReference type="PROSITE" id="PS50280">
    <property type="entry name" value="SET"/>
    <property type="match status" value="1"/>
</dbReference>
<gene>
    <name evidence="7" type="primary">SMYD3_1</name>
    <name evidence="7" type="ORF">HK099_007172</name>
</gene>
<dbReference type="PANTHER" id="PTHR12197">
    <property type="entry name" value="HISTONE-LYSINE N-METHYLTRANSFERASE SMYD"/>
    <property type="match status" value="1"/>
</dbReference>
<comment type="caution">
    <text evidence="7">The sequence shown here is derived from an EMBL/GenBank/DDBJ whole genome shotgun (WGS) entry which is preliminary data.</text>
</comment>
<name>A0AAD5TZB2_9FUNG</name>
<evidence type="ECO:0000256" key="2">
    <source>
        <dbReference type="ARBA" id="ARBA00022771"/>
    </source>
</evidence>
<dbReference type="PANTHER" id="PTHR12197:SF251">
    <property type="entry name" value="EG:BACR7C10.4 PROTEIN"/>
    <property type="match status" value="1"/>
</dbReference>
<dbReference type="InterPro" id="IPR001214">
    <property type="entry name" value="SET_dom"/>
</dbReference>
<dbReference type="SUPFAM" id="SSF82199">
    <property type="entry name" value="SET domain"/>
    <property type="match status" value="1"/>
</dbReference>
<reference evidence="7" key="1">
    <citation type="submission" date="2020-05" db="EMBL/GenBank/DDBJ databases">
        <title>Phylogenomic resolution of chytrid fungi.</title>
        <authorList>
            <person name="Stajich J.E."/>
            <person name="Amses K."/>
            <person name="Simmons R."/>
            <person name="Seto K."/>
            <person name="Myers J."/>
            <person name="Bonds A."/>
            <person name="Quandt C.A."/>
            <person name="Barry K."/>
            <person name="Liu P."/>
            <person name="Grigoriev I."/>
            <person name="Longcore J.E."/>
            <person name="James T.Y."/>
        </authorList>
    </citation>
    <scope>NUCLEOTIDE SEQUENCE</scope>
    <source>
        <strain evidence="7">JEL0476</strain>
    </source>
</reference>
<evidence type="ECO:0000256" key="4">
    <source>
        <dbReference type="PROSITE-ProRule" id="PRU00134"/>
    </source>
</evidence>
<evidence type="ECO:0000256" key="3">
    <source>
        <dbReference type="ARBA" id="ARBA00022833"/>
    </source>
</evidence>
<evidence type="ECO:0000259" key="5">
    <source>
        <dbReference type="PROSITE" id="PS50280"/>
    </source>
</evidence>
<keyword evidence="3" id="KW-0862">Zinc</keyword>
<dbReference type="Pfam" id="PF00856">
    <property type="entry name" value="SET"/>
    <property type="match status" value="1"/>
</dbReference>
<dbReference type="InterPro" id="IPR046341">
    <property type="entry name" value="SET_dom_sf"/>
</dbReference>
<dbReference type="AlphaFoldDB" id="A0AAD5TZB2"/>
<sequence length="502" mass="58654">MLSFEEDELFKKSTVNLKKFNDLNEYIKVLKQGNEVSLISRMHIKKGTTILKELPKAAVVNEIYKNCSNCFKDVTTILRCSVCNLIVYCSKECQLQDWTAFHKEECEIFKKLDKALTPSLRLNLRLLINEHKKSNSLKKLKSHKSDRSEESLETFAQMSMLLLHFVKSSSIFDENLFHATFMIELFCKVSVNSHTIVDNEQASKGLGLYLNAAKVNHSCDPNSIVIFHRNELSLRTVKDVEAGEEINISYIEVAEPFYVRQENLKESYFFTCNCTKCISQSVFDKSEKVKCPNCKKFVSLSSNLAINEKIGCECNWQTETFQYFRNKKKYFFNESKELLKLKDKKIILNKVLALINEYKQEFDDTNYQFIKFQFLKQDLNLKKLNTSKGQIIDDFKFSENLFLNLKSIYGFANEENKVGEKFHPRLGLQGYYVVKFGVNFFFFDDSNERSILSVEEKKFLNLLLKYLEFSQAQLKVCFGIESYLFKECEDLKSNLEMKLRFG</sequence>
<dbReference type="Gene3D" id="2.170.270.10">
    <property type="entry name" value="SET domain"/>
    <property type="match status" value="1"/>
</dbReference>
<protein>
    <submittedName>
        <fullName evidence="7">SET and MYND domain-containing protein 3</fullName>
    </submittedName>
</protein>
<evidence type="ECO:0000313" key="8">
    <source>
        <dbReference type="Proteomes" id="UP001211065"/>
    </source>
</evidence>
<dbReference type="PROSITE" id="PS01360">
    <property type="entry name" value="ZF_MYND_1"/>
    <property type="match status" value="1"/>
</dbReference>
<evidence type="ECO:0000259" key="6">
    <source>
        <dbReference type="PROSITE" id="PS50865"/>
    </source>
</evidence>
<dbReference type="GO" id="GO:0008270">
    <property type="term" value="F:zinc ion binding"/>
    <property type="evidence" value="ECO:0007669"/>
    <property type="project" value="UniProtKB-KW"/>
</dbReference>
<dbReference type="Pfam" id="PF01753">
    <property type="entry name" value="zf-MYND"/>
    <property type="match status" value="1"/>
</dbReference>
<dbReference type="Proteomes" id="UP001211065">
    <property type="component" value="Unassembled WGS sequence"/>
</dbReference>
<feature type="domain" description="MYND-type" evidence="6">
    <location>
        <begin position="67"/>
        <end position="106"/>
    </location>
</feature>
<dbReference type="Gene3D" id="1.10.220.160">
    <property type="match status" value="1"/>
</dbReference>
<keyword evidence="1" id="KW-0479">Metal-binding</keyword>
<dbReference type="PROSITE" id="PS50865">
    <property type="entry name" value="ZF_MYND_2"/>
    <property type="match status" value="1"/>
</dbReference>
<feature type="domain" description="SET" evidence="5">
    <location>
        <begin position="13"/>
        <end position="251"/>
    </location>
</feature>
<evidence type="ECO:0000313" key="7">
    <source>
        <dbReference type="EMBL" id="KAJ3213827.1"/>
    </source>
</evidence>
<dbReference type="InterPro" id="IPR050869">
    <property type="entry name" value="H3K4_H4K5_MeTrfase"/>
</dbReference>